<dbReference type="GO" id="GO:0033819">
    <property type="term" value="F:lipoyl(octanoyl) transferase activity"/>
    <property type="evidence" value="ECO:0007669"/>
    <property type="project" value="UniProtKB-EC"/>
</dbReference>
<dbReference type="PROSITE" id="PS51733">
    <property type="entry name" value="BPL_LPL_CATALYTIC"/>
    <property type="match status" value="1"/>
</dbReference>
<sequence length="218" mass="24792">MNVIDWGIIPYQEAWDKQEAILEEQITRKKNGLNTEDTFILCEHPHVYTLGKHGHQSNLLVSESYLRAQGADFVHTNRGGDITYHGPGQIVGYPIFDLERLGLGLKKYIYTIEECIIRTIQHYGIKGERVDGATGVWIEPQTPHTRKIAAIGVRCSHYITMHGFALNVNTDLQRFKEINPCGFIDKGVCSIASECQKAIDEKETKQILVHEMKQLFII</sequence>
<comment type="function">
    <text evidence="5 6 7">Catalyzes the transfer of endogenously produced octanoic acid from octanoyl-acyl-carrier-protein onto the lipoyl domains of lipoate-dependent enzymes. Lipoyl-ACP can also act as a substrate although octanoyl-ACP is likely to be the physiological substrate.</text>
</comment>
<comment type="miscellaneous">
    <text evidence="6">In the reaction, the free carboxyl group of octanoic acid is attached via an amide linkage to the epsilon-amino group of a specific lysine residue of lipoyl domains of lipoate-dependent enzymes.</text>
</comment>
<evidence type="ECO:0000313" key="12">
    <source>
        <dbReference type="EMBL" id="MBO8459923.1"/>
    </source>
</evidence>
<evidence type="ECO:0000256" key="3">
    <source>
        <dbReference type="ARBA" id="ARBA00022679"/>
    </source>
</evidence>
<keyword evidence="4 6" id="KW-0012">Acyltransferase</keyword>
<comment type="similarity">
    <text evidence="6 7">Belongs to the LipB family.</text>
</comment>
<dbReference type="HAMAP" id="MF_00013">
    <property type="entry name" value="LipB"/>
    <property type="match status" value="1"/>
</dbReference>
<evidence type="ECO:0000259" key="11">
    <source>
        <dbReference type="PROSITE" id="PS51733"/>
    </source>
</evidence>
<dbReference type="PIRSF" id="PIRSF016262">
    <property type="entry name" value="LPLase"/>
    <property type="match status" value="1"/>
</dbReference>
<evidence type="ECO:0000256" key="8">
    <source>
        <dbReference type="PIRSR" id="PIRSR016262-1"/>
    </source>
</evidence>
<feature type="binding site" evidence="6 9">
    <location>
        <begin position="78"/>
        <end position="85"/>
    </location>
    <ligand>
        <name>substrate</name>
    </ligand>
</feature>
<dbReference type="PROSITE" id="PS01313">
    <property type="entry name" value="LIPB"/>
    <property type="match status" value="1"/>
</dbReference>
<reference evidence="12" key="1">
    <citation type="submission" date="2020-10" db="EMBL/GenBank/DDBJ databases">
        <authorList>
            <person name="Gilroy R."/>
        </authorList>
    </citation>
    <scope>NUCLEOTIDE SEQUENCE</scope>
    <source>
        <strain evidence="12">G3-3990</strain>
    </source>
</reference>
<dbReference type="PANTHER" id="PTHR10993">
    <property type="entry name" value="OCTANOYLTRANSFERASE"/>
    <property type="match status" value="1"/>
</dbReference>
<proteinExistence type="inferred from homology"/>
<dbReference type="InterPro" id="IPR020605">
    <property type="entry name" value="Octanoyltransferase_CS"/>
</dbReference>
<feature type="site" description="Lowers pKa of active site Cys" evidence="6 10">
    <location>
        <position position="147"/>
    </location>
</feature>
<comment type="caution">
    <text evidence="12">The sequence shown here is derived from an EMBL/GenBank/DDBJ whole genome shotgun (WGS) entry which is preliminary data.</text>
</comment>
<reference evidence="12" key="2">
    <citation type="journal article" date="2021" name="PeerJ">
        <title>Extensive microbial diversity within the chicken gut microbiome revealed by metagenomics and culture.</title>
        <authorList>
            <person name="Gilroy R."/>
            <person name="Ravi A."/>
            <person name="Getino M."/>
            <person name="Pursley I."/>
            <person name="Horton D.L."/>
            <person name="Alikhan N.F."/>
            <person name="Baker D."/>
            <person name="Gharbi K."/>
            <person name="Hall N."/>
            <person name="Watson M."/>
            <person name="Adriaenssens E.M."/>
            <person name="Foster-Nyarko E."/>
            <person name="Jarju S."/>
            <person name="Secka A."/>
            <person name="Antonio M."/>
            <person name="Oren A."/>
            <person name="Chaudhuri R.R."/>
            <person name="La Ragione R."/>
            <person name="Hildebrand F."/>
            <person name="Pallen M.J."/>
        </authorList>
    </citation>
    <scope>NUCLEOTIDE SEQUENCE</scope>
    <source>
        <strain evidence="12">G3-3990</strain>
    </source>
</reference>
<comment type="pathway">
    <text evidence="1 6 7">Protein modification; protein lipoylation via endogenous pathway; protein N(6)-(lipoyl)lysine from octanoyl-[acyl-carrier-protein]: step 1/2.</text>
</comment>
<dbReference type="CDD" id="cd16444">
    <property type="entry name" value="LipB"/>
    <property type="match status" value="1"/>
</dbReference>
<evidence type="ECO:0000256" key="5">
    <source>
        <dbReference type="ARBA" id="ARBA00024732"/>
    </source>
</evidence>
<evidence type="ECO:0000256" key="2">
    <source>
        <dbReference type="ARBA" id="ARBA00022490"/>
    </source>
</evidence>
<dbReference type="Proteomes" id="UP000823641">
    <property type="component" value="Unassembled WGS sequence"/>
</dbReference>
<feature type="domain" description="BPL/LPL catalytic" evidence="11">
    <location>
        <begin position="33"/>
        <end position="218"/>
    </location>
</feature>
<protein>
    <recommendedName>
        <fullName evidence="6 7">Octanoyltransferase</fullName>
        <ecNumber evidence="6 7">2.3.1.181</ecNumber>
    </recommendedName>
    <alternativeName>
        <fullName evidence="6">Lipoate-protein ligase B</fullName>
    </alternativeName>
    <alternativeName>
        <fullName evidence="6">Lipoyl/octanoyl transferase</fullName>
    </alternativeName>
    <alternativeName>
        <fullName evidence="6">Octanoyl-[acyl-carrier-protein]-protein N-octanoyltransferase</fullName>
    </alternativeName>
</protein>
<evidence type="ECO:0000256" key="4">
    <source>
        <dbReference type="ARBA" id="ARBA00023315"/>
    </source>
</evidence>
<dbReference type="SUPFAM" id="SSF55681">
    <property type="entry name" value="Class II aaRS and biotin synthetases"/>
    <property type="match status" value="1"/>
</dbReference>
<feature type="binding site" evidence="6 9">
    <location>
        <begin position="150"/>
        <end position="152"/>
    </location>
    <ligand>
        <name>substrate</name>
    </ligand>
</feature>
<evidence type="ECO:0000313" key="13">
    <source>
        <dbReference type="Proteomes" id="UP000823641"/>
    </source>
</evidence>
<dbReference type="AlphaFoldDB" id="A0A9D9HU52"/>
<gene>
    <name evidence="6 12" type="primary">lipB</name>
    <name evidence="12" type="ORF">IAA73_06290</name>
</gene>
<dbReference type="NCBIfam" id="TIGR00214">
    <property type="entry name" value="lipB"/>
    <property type="match status" value="1"/>
</dbReference>
<comment type="catalytic activity">
    <reaction evidence="6 7">
        <text>octanoyl-[ACP] + L-lysyl-[protein] = N(6)-octanoyl-L-lysyl-[protein] + holo-[ACP] + H(+)</text>
        <dbReference type="Rhea" id="RHEA:17665"/>
        <dbReference type="Rhea" id="RHEA-COMP:9636"/>
        <dbReference type="Rhea" id="RHEA-COMP:9685"/>
        <dbReference type="Rhea" id="RHEA-COMP:9752"/>
        <dbReference type="Rhea" id="RHEA-COMP:9928"/>
        <dbReference type="ChEBI" id="CHEBI:15378"/>
        <dbReference type="ChEBI" id="CHEBI:29969"/>
        <dbReference type="ChEBI" id="CHEBI:64479"/>
        <dbReference type="ChEBI" id="CHEBI:78463"/>
        <dbReference type="ChEBI" id="CHEBI:78809"/>
        <dbReference type="EC" id="2.3.1.181"/>
    </reaction>
</comment>
<dbReference type="GO" id="GO:0009249">
    <property type="term" value="P:protein lipoylation"/>
    <property type="evidence" value="ECO:0007669"/>
    <property type="project" value="InterPro"/>
</dbReference>
<dbReference type="Gene3D" id="3.30.930.10">
    <property type="entry name" value="Bira Bifunctional Protein, Domain 2"/>
    <property type="match status" value="1"/>
</dbReference>
<dbReference type="FunFam" id="3.30.930.10:FF:000035">
    <property type="entry name" value="Putative lipoyltransferase 2, mitochondrial"/>
    <property type="match status" value="1"/>
</dbReference>
<dbReference type="NCBIfam" id="NF010925">
    <property type="entry name" value="PRK14345.1"/>
    <property type="match status" value="1"/>
</dbReference>
<organism evidence="12 13">
    <name type="scientific">Candidatus Gallipaludibacter merdavium</name>
    <dbReference type="NCBI Taxonomy" id="2840839"/>
    <lineage>
        <taxon>Bacteria</taxon>
        <taxon>Pseudomonadati</taxon>
        <taxon>Bacteroidota</taxon>
        <taxon>Bacteroidia</taxon>
        <taxon>Bacteroidales</taxon>
        <taxon>Candidatus Gallipaludibacter</taxon>
    </lineage>
</organism>
<dbReference type="InterPro" id="IPR045864">
    <property type="entry name" value="aa-tRNA-synth_II/BPL/LPL"/>
</dbReference>
<dbReference type="EMBL" id="JADIMG010000064">
    <property type="protein sequence ID" value="MBO8459923.1"/>
    <property type="molecule type" value="Genomic_DNA"/>
</dbReference>
<dbReference type="GO" id="GO:0005737">
    <property type="term" value="C:cytoplasm"/>
    <property type="evidence" value="ECO:0007669"/>
    <property type="project" value="UniProtKB-SubCell"/>
</dbReference>
<feature type="active site" description="Acyl-thioester intermediate" evidence="6 8">
    <location>
        <position position="181"/>
    </location>
</feature>
<accession>A0A9D9HU52</accession>
<keyword evidence="2 6" id="KW-0963">Cytoplasm</keyword>
<dbReference type="InterPro" id="IPR004143">
    <property type="entry name" value="BPL_LPL_catalytic"/>
</dbReference>
<comment type="subcellular location">
    <subcellularLocation>
        <location evidence="6">Cytoplasm</location>
    </subcellularLocation>
</comment>
<evidence type="ECO:0000256" key="6">
    <source>
        <dbReference type="HAMAP-Rule" id="MF_00013"/>
    </source>
</evidence>
<dbReference type="Pfam" id="PF21948">
    <property type="entry name" value="LplA-B_cat"/>
    <property type="match status" value="1"/>
</dbReference>
<dbReference type="InterPro" id="IPR000544">
    <property type="entry name" value="Octanoyltransferase"/>
</dbReference>
<dbReference type="EC" id="2.3.1.181" evidence="6 7"/>
<name>A0A9D9HU52_9BACT</name>
<evidence type="ECO:0000256" key="1">
    <source>
        <dbReference type="ARBA" id="ARBA00004821"/>
    </source>
</evidence>
<keyword evidence="3 6" id="KW-0808">Transferase</keyword>
<dbReference type="PANTHER" id="PTHR10993:SF12">
    <property type="entry name" value="OCTANOYLTRANSFERASE"/>
    <property type="match status" value="1"/>
</dbReference>
<feature type="binding site" evidence="6 9">
    <location>
        <begin position="163"/>
        <end position="165"/>
    </location>
    <ligand>
        <name>substrate</name>
    </ligand>
</feature>
<evidence type="ECO:0000256" key="9">
    <source>
        <dbReference type="PIRSR" id="PIRSR016262-2"/>
    </source>
</evidence>
<evidence type="ECO:0000256" key="10">
    <source>
        <dbReference type="PIRSR" id="PIRSR016262-3"/>
    </source>
</evidence>
<evidence type="ECO:0000256" key="7">
    <source>
        <dbReference type="PIRNR" id="PIRNR016262"/>
    </source>
</evidence>